<dbReference type="PANTHER" id="PTHR43591">
    <property type="entry name" value="METHYLTRANSFERASE"/>
    <property type="match status" value="1"/>
</dbReference>
<dbReference type="Gene3D" id="3.40.50.150">
    <property type="entry name" value="Vaccinia Virus protein VP39"/>
    <property type="match status" value="1"/>
</dbReference>
<protein>
    <submittedName>
        <fullName evidence="5">Class I SAM-dependent methyltransferase</fullName>
    </submittedName>
</protein>
<dbReference type="PANTHER" id="PTHR43591:SF24">
    <property type="entry name" value="2-METHOXY-6-POLYPRENYL-1,4-BENZOQUINOL METHYLASE, MITOCHONDRIAL"/>
    <property type="match status" value="1"/>
</dbReference>
<comment type="caution">
    <text evidence="5">The sequence shown here is derived from an EMBL/GenBank/DDBJ whole genome shotgun (WGS) entry which is preliminary data.</text>
</comment>
<keyword evidence="3" id="KW-0808">Transferase</keyword>
<evidence type="ECO:0000256" key="2">
    <source>
        <dbReference type="ARBA" id="ARBA00022603"/>
    </source>
</evidence>
<dbReference type="GO" id="GO:0032259">
    <property type="term" value="P:methylation"/>
    <property type="evidence" value="ECO:0007669"/>
    <property type="project" value="UniProtKB-KW"/>
</dbReference>
<dbReference type="PROSITE" id="PS51608">
    <property type="entry name" value="SAM_MT_UBIE"/>
    <property type="match status" value="1"/>
</dbReference>
<accession>A0A8J7MB42</accession>
<keyword evidence="2 5" id="KW-0489">Methyltransferase</keyword>
<sequence length="243" mass="27750">MKSHKPYVVGEYYSGPAEKQAFLRDIFDRTAPYYEGIAKWGWFGSGQIYRRNVLKRAGIRHDMRVVDVASGTGPVARALISLLDSPSQVVCVEPSAGMIAESRKTVPCVHHQATAESLPVEDQSFDFLTMGFALRHVDDLDATFREFRRVLKDGGKALVLDVTIPDNPVGHFLFKAYFKHILPSLTLVFSRNREAHKLMKYYWETMEQMTGREEVAEIMREAGFREVRHRVLLGCFSEYEAVR</sequence>
<reference evidence="5" key="1">
    <citation type="submission" date="2020-12" db="EMBL/GenBank/DDBJ databases">
        <title>Bacterial taxonomy.</title>
        <authorList>
            <person name="Pan X."/>
        </authorList>
    </citation>
    <scope>NUCLEOTIDE SEQUENCE</scope>
    <source>
        <strain evidence="5">M0105</strain>
    </source>
</reference>
<evidence type="ECO:0000313" key="6">
    <source>
        <dbReference type="Proteomes" id="UP000655420"/>
    </source>
</evidence>
<keyword evidence="4" id="KW-0949">S-adenosyl-L-methionine</keyword>
<name>A0A8J7MB42_9RHOB</name>
<evidence type="ECO:0000256" key="3">
    <source>
        <dbReference type="ARBA" id="ARBA00022679"/>
    </source>
</evidence>
<proteinExistence type="predicted"/>
<evidence type="ECO:0000256" key="4">
    <source>
        <dbReference type="ARBA" id="ARBA00022691"/>
    </source>
</evidence>
<dbReference type="InterPro" id="IPR029063">
    <property type="entry name" value="SAM-dependent_MTases_sf"/>
</dbReference>
<organism evidence="5 6">
    <name type="scientific">Thermohalobaculum xanthum</name>
    <dbReference type="NCBI Taxonomy" id="2753746"/>
    <lineage>
        <taxon>Bacteria</taxon>
        <taxon>Pseudomonadati</taxon>
        <taxon>Pseudomonadota</taxon>
        <taxon>Alphaproteobacteria</taxon>
        <taxon>Rhodobacterales</taxon>
        <taxon>Paracoccaceae</taxon>
        <taxon>Thermohalobaculum</taxon>
    </lineage>
</organism>
<dbReference type="RefSeq" id="WP_200612621.1">
    <property type="nucleotide sequence ID" value="NZ_JAEHHL010000012.1"/>
</dbReference>
<dbReference type="InterPro" id="IPR004033">
    <property type="entry name" value="UbiE/COQ5_MeTrFase"/>
</dbReference>
<keyword evidence="6" id="KW-1185">Reference proteome</keyword>
<keyword evidence="1" id="KW-0474">Menaquinone biosynthesis</keyword>
<evidence type="ECO:0000256" key="1">
    <source>
        <dbReference type="ARBA" id="ARBA00022428"/>
    </source>
</evidence>
<dbReference type="Pfam" id="PF01209">
    <property type="entry name" value="Ubie_methyltran"/>
    <property type="match status" value="1"/>
</dbReference>
<dbReference type="SUPFAM" id="SSF53335">
    <property type="entry name" value="S-adenosyl-L-methionine-dependent methyltransferases"/>
    <property type="match status" value="1"/>
</dbReference>
<dbReference type="AlphaFoldDB" id="A0A8J7MB42"/>
<evidence type="ECO:0000313" key="5">
    <source>
        <dbReference type="EMBL" id="MBK0400869.1"/>
    </source>
</evidence>
<dbReference type="GO" id="GO:0008168">
    <property type="term" value="F:methyltransferase activity"/>
    <property type="evidence" value="ECO:0007669"/>
    <property type="project" value="UniProtKB-KW"/>
</dbReference>
<dbReference type="GO" id="GO:0009234">
    <property type="term" value="P:menaquinone biosynthetic process"/>
    <property type="evidence" value="ECO:0007669"/>
    <property type="project" value="UniProtKB-KW"/>
</dbReference>
<dbReference type="Proteomes" id="UP000655420">
    <property type="component" value="Unassembled WGS sequence"/>
</dbReference>
<dbReference type="CDD" id="cd02440">
    <property type="entry name" value="AdoMet_MTases"/>
    <property type="match status" value="1"/>
</dbReference>
<gene>
    <name evidence="5" type="ORF">H0I76_16840</name>
</gene>
<dbReference type="EMBL" id="JAEHHL010000012">
    <property type="protein sequence ID" value="MBK0400869.1"/>
    <property type="molecule type" value="Genomic_DNA"/>
</dbReference>